<feature type="transmembrane region" description="Helical" evidence="7">
    <location>
        <begin position="114"/>
        <end position="131"/>
    </location>
</feature>
<evidence type="ECO:0000313" key="10">
    <source>
        <dbReference type="Proteomes" id="UP001165085"/>
    </source>
</evidence>
<dbReference type="InterPro" id="IPR036259">
    <property type="entry name" value="MFS_trans_sf"/>
</dbReference>
<evidence type="ECO:0000259" key="8">
    <source>
        <dbReference type="PROSITE" id="PS50850"/>
    </source>
</evidence>
<dbReference type="Pfam" id="PF00083">
    <property type="entry name" value="Sugar_tr"/>
    <property type="match status" value="1"/>
</dbReference>
<dbReference type="Proteomes" id="UP001165085">
    <property type="component" value="Unassembled WGS sequence"/>
</dbReference>
<dbReference type="SUPFAM" id="SSF103473">
    <property type="entry name" value="MFS general substrate transporter"/>
    <property type="match status" value="1"/>
</dbReference>
<evidence type="ECO:0000256" key="7">
    <source>
        <dbReference type="SAM" id="Phobius"/>
    </source>
</evidence>
<dbReference type="PROSITE" id="PS50850">
    <property type="entry name" value="MFS"/>
    <property type="match status" value="1"/>
</dbReference>
<gene>
    <name evidence="9" type="ORF">TrST_g5543</name>
</gene>
<feature type="transmembrane region" description="Helical" evidence="7">
    <location>
        <begin position="343"/>
        <end position="362"/>
    </location>
</feature>
<feature type="compositionally biased region" description="Basic and acidic residues" evidence="6">
    <location>
        <begin position="488"/>
        <end position="498"/>
    </location>
</feature>
<feature type="region of interest" description="Disordered" evidence="6">
    <location>
        <begin position="473"/>
        <end position="532"/>
    </location>
</feature>
<accession>A0A9W7BGT1</accession>
<keyword evidence="5 7" id="KW-0472">Membrane</keyword>
<evidence type="ECO:0000256" key="1">
    <source>
        <dbReference type="ARBA" id="ARBA00004141"/>
    </source>
</evidence>
<feature type="transmembrane region" description="Helical" evidence="7">
    <location>
        <begin position="308"/>
        <end position="331"/>
    </location>
</feature>
<organism evidence="9 10">
    <name type="scientific">Triparma strigata</name>
    <dbReference type="NCBI Taxonomy" id="1606541"/>
    <lineage>
        <taxon>Eukaryota</taxon>
        <taxon>Sar</taxon>
        <taxon>Stramenopiles</taxon>
        <taxon>Ochrophyta</taxon>
        <taxon>Bolidophyceae</taxon>
        <taxon>Parmales</taxon>
        <taxon>Triparmaceae</taxon>
        <taxon>Triparma</taxon>
    </lineage>
</organism>
<name>A0A9W7BGT1_9STRA</name>
<feature type="transmembrane region" description="Helical" evidence="7">
    <location>
        <begin position="19"/>
        <end position="40"/>
    </location>
</feature>
<reference evidence="10" key="1">
    <citation type="journal article" date="2023" name="Commun. Biol.">
        <title>Genome analysis of Parmales, the sister group of diatoms, reveals the evolutionary specialization of diatoms from phago-mixotrophs to photoautotrophs.</title>
        <authorList>
            <person name="Ban H."/>
            <person name="Sato S."/>
            <person name="Yoshikawa S."/>
            <person name="Yamada K."/>
            <person name="Nakamura Y."/>
            <person name="Ichinomiya M."/>
            <person name="Sato N."/>
            <person name="Blanc-Mathieu R."/>
            <person name="Endo H."/>
            <person name="Kuwata A."/>
            <person name="Ogata H."/>
        </authorList>
    </citation>
    <scope>NUCLEOTIDE SEQUENCE [LARGE SCALE GENOMIC DNA]</scope>
    <source>
        <strain evidence="10">NIES 3701</strain>
    </source>
</reference>
<feature type="transmembrane region" description="Helical" evidence="7">
    <location>
        <begin position="85"/>
        <end position="108"/>
    </location>
</feature>
<evidence type="ECO:0000256" key="3">
    <source>
        <dbReference type="ARBA" id="ARBA00022692"/>
    </source>
</evidence>
<dbReference type="PANTHER" id="PTHR23511">
    <property type="entry name" value="SYNAPTIC VESICLE GLYCOPROTEIN 2"/>
    <property type="match status" value="1"/>
</dbReference>
<comment type="subcellular location">
    <subcellularLocation>
        <location evidence="1">Membrane</location>
        <topology evidence="1">Multi-pass membrane protein</topology>
    </subcellularLocation>
</comment>
<feature type="transmembrane region" description="Helical" evidence="7">
    <location>
        <begin position="52"/>
        <end position="73"/>
    </location>
</feature>
<dbReference type="GO" id="GO:0022857">
    <property type="term" value="F:transmembrane transporter activity"/>
    <property type="evidence" value="ECO:0007669"/>
    <property type="project" value="InterPro"/>
</dbReference>
<keyword evidence="4 7" id="KW-1133">Transmembrane helix</keyword>
<comment type="caution">
    <text evidence="9">The sequence shown here is derived from an EMBL/GenBank/DDBJ whole genome shotgun (WGS) entry which is preliminary data.</text>
</comment>
<evidence type="ECO:0000313" key="9">
    <source>
        <dbReference type="EMBL" id="GMH90464.1"/>
    </source>
</evidence>
<evidence type="ECO:0000256" key="2">
    <source>
        <dbReference type="ARBA" id="ARBA00022448"/>
    </source>
</evidence>
<protein>
    <recommendedName>
        <fullName evidence="8">Major facilitator superfamily (MFS) profile domain-containing protein</fullName>
    </recommendedName>
</protein>
<dbReference type="AlphaFoldDB" id="A0A9W7BGT1"/>
<keyword evidence="3 7" id="KW-0812">Transmembrane</keyword>
<dbReference type="Gene3D" id="1.20.1250.20">
    <property type="entry name" value="MFS general substrate transporter like domains"/>
    <property type="match status" value="1"/>
</dbReference>
<evidence type="ECO:0000256" key="6">
    <source>
        <dbReference type="SAM" id="MobiDB-lite"/>
    </source>
</evidence>
<keyword evidence="2" id="KW-0813">Transport</keyword>
<evidence type="ECO:0000256" key="4">
    <source>
        <dbReference type="ARBA" id="ARBA00022989"/>
    </source>
</evidence>
<feature type="domain" description="Major facilitator superfamily (MFS) profile" evidence="8">
    <location>
        <begin position="19"/>
        <end position="449"/>
    </location>
</feature>
<proteinExistence type="predicted"/>
<dbReference type="GO" id="GO:0016020">
    <property type="term" value="C:membrane"/>
    <property type="evidence" value="ECO:0007669"/>
    <property type="project" value="UniProtKB-SubCell"/>
</dbReference>
<evidence type="ECO:0000256" key="5">
    <source>
        <dbReference type="ARBA" id="ARBA00023136"/>
    </source>
</evidence>
<dbReference type="InterPro" id="IPR005828">
    <property type="entry name" value="MFS_sugar_transport-like"/>
</dbReference>
<dbReference type="PANTHER" id="PTHR23511:SF5">
    <property type="entry name" value="MAJOR FACILITATOR-TYPE TRANSPORTER HXNZ-RELATED"/>
    <property type="match status" value="1"/>
</dbReference>
<sequence length="532" mass="58394">MDVHDSLARIGDGHFQRMLIIACGVCFMSDSVEVTMLSFLSFTLDEVWDLDYWQTASMTSAVFAGMLIGSLIWGALSDLHGRRPVFLASSAVIAASGTLSAFAINVYTMMFCRFFVGVGVGGFTIPFDIAAEFLPVATRGRSLLLLDFFWTAGSISIPIIASMTLPLGNWRLFVFCSAIPSFAAIFMGYKYVPESPLWLVEVGNMKEADVVIKSAAMMNGKTSDEADALSVRQREPNNETEIIEPVLSHDVPLTLRGTATNYIICLGKLTQPDVRNQMAVLCALWCVFGFSYYGLILATTRVFREDEFSYKSIMITCSAEIIGTFLALRVIDNPSWGRVYPQMVFYLAASPCAFFMCNWLSLSTLFGFLARMLVFASLCLTWVSTPEILPTDIRGTGHSIANACARIGAFTSPYIVHNMNVEIGTVGVYLGISCLLASWASSNLEETVGERLDSEGKEQGPQESVNNFQKYLKNLSPPSSPVNSSHKSQVEGKSKGSPEMEMGFVKVSSPNRRIDPKGYRPPSFAESIDPNV</sequence>
<keyword evidence="10" id="KW-1185">Reference proteome</keyword>
<dbReference type="EMBL" id="BRXY01000372">
    <property type="protein sequence ID" value="GMH90464.1"/>
    <property type="molecule type" value="Genomic_DNA"/>
</dbReference>
<feature type="transmembrane region" description="Helical" evidence="7">
    <location>
        <begin position="170"/>
        <end position="189"/>
    </location>
</feature>
<feature type="transmembrane region" description="Helical" evidence="7">
    <location>
        <begin position="143"/>
        <end position="164"/>
    </location>
</feature>
<dbReference type="OrthoDB" id="4139357at2759"/>
<dbReference type="InterPro" id="IPR020846">
    <property type="entry name" value="MFS_dom"/>
</dbReference>
<feature type="transmembrane region" description="Helical" evidence="7">
    <location>
        <begin position="278"/>
        <end position="296"/>
    </location>
</feature>